<proteinExistence type="predicted"/>
<evidence type="ECO:0000313" key="2">
    <source>
        <dbReference type="EMBL" id="MBB1257740.1"/>
    </source>
</evidence>
<dbReference type="Proteomes" id="UP000517765">
    <property type="component" value="Unassembled WGS sequence"/>
</dbReference>
<name>A0A7W3ZRG8_9ACTN</name>
<dbReference type="AlphaFoldDB" id="A0A7W3ZRG8"/>
<reference evidence="3" key="1">
    <citation type="submission" date="2020-05" db="EMBL/GenBank/DDBJ databases">
        <title>Classification of alakaliphilic streptomycetes isolated from an alkaline soil next to Lonar Crater, India and a proposal for the recognition of Streptomyces alkaliterrae sp. nov.</title>
        <authorList>
            <person name="Golinska P."/>
        </authorList>
    </citation>
    <scope>NUCLEOTIDE SEQUENCE [LARGE SCALE GENOMIC DNA]</scope>
    <source>
        <strain evidence="3">OF8</strain>
    </source>
</reference>
<sequence length="209" mass="21804">APTMPAPTARDGERPRGARFAGAYEADEPRRPAAPPPEALRAAARAAAQLTALRAAQDGGGAYVLLCEATGWPSAWLPPLAAELERSGLAADVSLLLWELATLPPPALAEAAVALDAAGRAGDCSALLRQASARRRPEVAEVALALCHNGRRDLATVLLTALLRARTIQEAAEVVEPDRHTLTGLLLDAAEAVSVQQRHAVARMLEAAD</sequence>
<dbReference type="EMBL" id="JABJXA010000008">
    <property type="protein sequence ID" value="MBB1257740.1"/>
    <property type="molecule type" value="Genomic_DNA"/>
</dbReference>
<evidence type="ECO:0000313" key="3">
    <source>
        <dbReference type="Proteomes" id="UP000517765"/>
    </source>
</evidence>
<comment type="caution">
    <text evidence="2">The sequence shown here is derived from an EMBL/GenBank/DDBJ whole genome shotgun (WGS) entry which is preliminary data.</text>
</comment>
<gene>
    <name evidence="2" type="ORF">H3147_02700</name>
</gene>
<accession>A0A7W3ZRG8</accession>
<feature type="region of interest" description="Disordered" evidence="1">
    <location>
        <begin position="1"/>
        <end position="37"/>
    </location>
</feature>
<feature type="non-terminal residue" evidence="2">
    <location>
        <position position="1"/>
    </location>
</feature>
<organism evidence="2 3">
    <name type="scientific">Streptomyces alkaliterrae</name>
    <dbReference type="NCBI Taxonomy" id="2213162"/>
    <lineage>
        <taxon>Bacteria</taxon>
        <taxon>Bacillati</taxon>
        <taxon>Actinomycetota</taxon>
        <taxon>Actinomycetes</taxon>
        <taxon>Kitasatosporales</taxon>
        <taxon>Streptomycetaceae</taxon>
        <taxon>Streptomyces</taxon>
    </lineage>
</organism>
<protein>
    <submittedName>
        <fullName evidence="2">Uncharacterized protein</fullName>
    </submittedName>
</protein>
<evidence type="ECO:0000256" key="1">
    <source>
        <dbReference type="SAM" id="MobiDB-lite"/>
    </source>
</evidence>